<comment type="caution">
    <text evidence="11">Lacks conserved residue(s) required for the propagation of feature annotation.</text>
</comment>
<dbReference type="EMBL" id="OA883884">
    <property type="protein sequence ID" value="CAD7279907.1"/>
    <property type="molecule type" value="Genomic_DNA"/>
</dbReference>
<comment type="similarity">
    <text evidence="2 11">Belongs to the diacylglycerol acyltransferase family.</text>
</comment>
<keyword evidence="10" id="KW-0012">Acyltransferase</keyword>
<dbReference type="EMBL" id="CAJPEX010001847">
    <property type="protein sequence ID" value="CAG0920059.1"/>
    <property type="molecule type" value="Genomic_DNA"/>
</dbReference>
<reference evidence="12" key="1">
    <citation type="submission" date="2020-11" db="EMBL/GenBank/DDBJ databases">
        <authorList>
            <person name="Tran Van P."/>
        </authorList>
    </citation>
    <scope>NUCLEOTIDE SEQUENCE</scope>
</reference>
<keyword evidence="5 11" id="KW-0812">Transmembrane</keyword>
<evidence type="ECO:0000256" key="10">
    <source>
        <dbReference type="ARBA" id="ARBA00023315"/>
    </source>
</evidence>
<keyword evidence="8" id="KW-0443">Lipid metabolism</keyword>
<dbReference type="Proteomes" id="UP000678499">
    <property type="component" value="Unassembled WGS sequence"/>
</dbReference>
<keyword evidence="13" id="KW-1185">Reference proteome</keyword>
<evidence type="ECO:0000256" key="4">
    <source>
        <dbReference type="ARBA" id="ARBA00022679"/>
    </source>
</evidence>
<evidence type="ECO:0000313" key="12">
    <source>
        <dbReference type="EMBL" id="CAD7279907.1"/>
    </source>
</evidence>
<evidence type="ECO:0000256" key="6">
    <source>
        <dbReference type="ARBA" id="ARBA00022824"/>
    </source>
</evidence>
<evidence type="ECO:0000256" key="8">
    <source>
        <dbReference type="ARBA" id="ARBA00023098"/>
    </source>
</evidence>
<dbReference type="CDD" id="cd07987">
    <property type="entry name" value="LPLAT_MGAT-like"/>
    <property type="match status" value="1"/>
</dbReference>
<dbReference type="GO" id="GO:0019432">
    <property type="term" value="P:triglyceride biosynthetic process"/>
    <property type="evidence" value="ECO:0007669"/>
    <property type="project" value="TreeGrafter"/>
</dbReference>
<evidence type="ECO:0000256" key="7">
    <source>
        <dbReference type="ARBA" id="ARBA00022989"/>
    </source>
</evidence>
<dbReference type="GO" id="GO:0004144">
    <property type="term" value="F:diacylglycerol O-acyltransferase activity"/>
    <property type="evidence" value="ECO:0007669"/>
    <property type="project" value="TreeGrafter"/>
</dbReference>
<evidence type="ECO:0000256" key="9">
    <source>
        <dbReference type="ARBA" id="ARBA00023136"/>
    </source>
</evidence>
<dbReference type="InterPro" id="IPR007130">
    <property type="entry name" value="DAGAT"/>
</dbReference>
<evidence type="ECO:0000256" key="5">
    <source>
        <dbReference type="ARBA" id="ARBA00022692"/>
    </source>
</evidence>
<protein>
    <recommendedName>
        <fullName evidence="11">Acyltransferase</fullName>
        <ecNumber evidence="11">2.3.1.-</ecNumber>
    </recommendedName>
</protein>
<accession>A0A7R9BSW8</accession>
<keyword evidence="4 11" id="KW-0808">Transferase</keyword>
<keyword evidence="9 11" id="KW-0472">Membrane</keyword>
<keyword evidence="7 11" id="KW-1133">Transmembrane helix</keyword>
<evidence type="ECO:0000256" key="1">
    <source>
        <dbReference type="ARBA" id="ARBA00004477"/>
    </source>
</evidence>
<dbReference type="PANTHER" id="PTHR12317">
    <property type="entry name" value="DIACYLGLYCEROL O-ACYLTRANSFERASE"/>
    <property type="match status" value="1"/>
</dbReference>
<comment type="subcellular location">
    <subcellularLocation>
        <location evidence="1 11">Endoplasmic reticulum membrane</location>
        <topology evidence="1 11">Multi-pass membrane protein</topology>
    </subcellularLocation>
</comment>
<keyword evidence="6 11" id="KW-0256">Endoplasmic reticulum</keyword>
<feature type="transmembrane region" description="Helical" evidence="11">
    <location>
        <begin position="26"/>
        <end position="53"/>
    </location>
</feature>
<dbReference type="OrthoDB" id="264532at2759"/>
<evidence type="ECO:0000256" key="11">
    <source>
        <dbReference type="RuleBase" id="RU367023"/>
    </source>
</evidence>
<dbReference type="GO" id="GO:0005789">
    <property type="term" value="C:endoplasmic reticulum membrane"/>
    <property type="evidence" value="ECO:0007669"/>
    <property type="project" value="UniProtKB-SubCell"/>
</dbReference>
<dbReference type="EC" id="2.3.1.-" evidence="11"/>
<name>A0A7R9BSW8_9CRUS</name>
<organism evidence="12">
    <name type="scientific">Notodromas monacha</name>
    <dbReference type="NCBI Taxonomy" id="399045"/>
    <lineage>
        <taxon>Eukaryota</taxon>
        <taxon>Metazoa</taxon>
        <taxon>Ecdysozoa</taxon>
        <taxon>Arthropoda</taxon>
        <taxon>Crustacea</taxon>
        <taxon>Oligostraca</taxon>
        <taxon>Ostracoda</taxon>
        <taxon>Podocopa</taxon>
        <taxon>Podocopida</taxon>
        <taxon>Cypridocopina</taxon>
        <taxon>Cypridoidea</taxon>
        <taxon>Cyprididae</taxon>
        <taxon>Notodromas</taxon>
    </lineage>
</organism>
<evidence type="ECO:0000256" key="2">
    <source>
        <dbReference type="ARBA" id="ARBA00005420"/>
    </source>
</evidence>
<keyword evidence="3" id="KW-0444">Lipid biosynthesis</keyword>
<dbReference type="Pfam" id="PF03982">
    <property type="entry name" value="DAGAT"/>
    <property type="match status" value="1"/>
</dbReference>
<sequence length="340" mass="38630">MKVLGFEFAPLEVPFERRKQTAGVAIWMWIFMALTPMTLTILIGLLFTSYWWITLAYATYYFFDRDICNRGGRRSEWVRNWWCWKSMADYFPITLVKTTELSPDENYIFGCHPHGILPAGAFTCFATEACNFSKVFPGIKPTLLSLHGNFLSPGFRDIFLMASAASASGASINHLLGRYGAKGEAICLVIGGAAESLYCRPSDVIKIILKPRKGFIKMALRHGASLVPVFSFGETEVYDQFDNPEGSIVRWVQEKFRKRFGLAPPLFHGRGIFQYTFGLLPHRKPISVVVGGPIKVVKKEDFTRQDVDEIHADYTKALAELFEAHKEKYFPNRNLKLEIL</sequence>
<proteinExistence type="inferred from homology"/>
<evidence type="ECO:0000256" key="3">
    <source>
        <dbReference type="ARBA" id="ARBA00022516"/>
    </source>
</evidence>
<gene>
    <name evidence="12" type="ORF">NMOB1V02_LOCUS7571</name>
</gene>
<dbReference type="AlphaFoldDB" id="A0A7R9BSW8"/>
<dbReference type="PANTHER" id="PTHR12317:SF79">
    <property type="entry name" value="ACYLTRANSFERASE"/>
    <property type="match status" value="1"/>
</dbReference>
<evidence type="ECO:0000313" key="13">
    <source>
        <dbReference type="Proteomes" id="UP000678499"/>
    </source>
</evidence>